<dbReference type="Proteomes" id="UP000000493">
    <property type="component" value="Chromosome"/>
</dbReference>
<dbReference type="EMBL" id="CP002859">
    <property type="protein sequence ID" value="AEI46783.1"/>
    <property type="molecule type" value="Genomic_DNA"/>
</dbReference>
<sequence>METQIIPAVPSKRNLERYIAATGKTELEYQAWASEVGKRMHINNLDKIICAKFDIYTVSHLANILTELPLGIPENEVNAYLIEHSVNPLELAKLWNEMQAEAQSWICKESLIANSLAFFPKTDFEQFGDKNHLPDVSRSWFKKDGLNLDTQAQEMSENSGFEITVQDLIDFVMKWRPRTYKNPAELTVKRIEERFKEVTTFAIKDYYVQHLLKMCHFEKSGIDILPF</sequence>
<reference evidence="1 2" key="2">
    <citation type="journal article" date="2012" name="Stand. Genomic Sci.">
        <title>Complete genome sequence of the aquatic bacterium Runella slithyformis type strain (LSU 4(T)).</title>
        <authorList>
            <person name="Copeland A."/>
            <person name="Zhang X."/>
            <person name="Misra M."/>
            <person name="Lapidus A."/>
            <person name="Nolan M."/>
            <person name="Lucas S."/>
            <person name="Deshpande S."/>
            <person name="Cheng J.F."/>
            <person name="Tapia R."/>
            <person name="Goodwin L.A."/>
            <person name="Pitluck S."/>
            <person name="Liolios K."/>
            <person name="Pagani I."/>
            <person name="Ivanova N."/>
            <person name="Mikhailova N."/>
            <person name="Pati A."/>
            <person name="Chen A."/>
            <person name="Palaniappan K."/>
            <person name="Land M."/>
            <person name="Hauser L."/>
            <person name="Pan C."/>
            <person name="Jeffries C.D."/>
            <person name="Detter J.C."/>
            <person name="Brambilla E.M."/>
            <person name="Rohde M."/>
            <person name="Djao O.D."/>
            <person name="Goker M."/>
            <person name="Sikorski J."/>
            <person name="Tindall B.J."/>
            <person name="Woyke T."/>
            <person name="Bristow J."/>
            <person name="Eisen J.A."/>
            <person name="Markowitz V."/>
            <person name="Hugenholtz P."/>
            <person name="Kyrpides N.C."/>
            <person name="Klenk H.P."/>
            <person name="Mavromatis K."/>
        </authorList>
    </citation>
    <scope>NUCLEOTIDE SEQUENCE [LARGE SCALE GENOMIC DNA]</scope>
    <source>
        <strain evidence="2">ATCC 29530 / DSM 19594 / LMG 11500 / NCIMB 11436 / LSU 4</strain>
    </source>
</reference>
<keyword evidence="2" id="KW-1185">Reference proteome</keyword>
<protein>
    <submittedName>
        <fullName evidence="1">Uncharacterized protein</fullName>
    </submittedName>
</protein>
<organism evidence="1 2">
    <name type="scientific">Runella slithyformis (strain ATCC 29530 / DSM 19594 / LMG 11500 / NCIMB 11436 / LSU 4)</name>
    <dbReference type="NCBI Taxonomy" id="761193"/>
    <lineage>
        <taxon>Bacteria</taxon>
        <taxon>Pseudomonadati</taxon>
        <taxon>Bacteroidota</taxon>
        <taxon>Cytophagia</taxon>
        <taxon>Cytophagales</taxon>
        <taxon>Spirosomataceae</taxon>
        <taxon>Runella</taxon>
    </lineage>
</organism>
<dbReference type="AlphaFoldDB" id="A0A7U4E451"/>
<evidence type="ECO:0000313" key="2">
    <source>
        <dbReference type="Proteomes" id="UP000000493"/>
    </source>
</evidence>
<name>A0A7U4E451_RUNSL</name>
<dbReference type="RefSeq" id="WP_013926108.1">
    <property type="nucleotide sequence ID" value="NC_015703.1"/>
</dbReference>
<reference evidence="2" key="1">
    <citation type="submission" date="2011-06" db="EMBL/GenBank/DDBJ databases">
        <title>The complete genome of chromosome of Runella slithyformis DSM 19594.</title>
        <authorList>
            <consortium name="US DOE Joint Genome Institute (JGI-PGF)"/>
            <person name="Lucas S."/>
            <person name="Han J."/>
            <person name="Lapidus A."/>
            <person name="Bruce D."/>
            <person name="Goodwin L."/>
            <person name="Pitluck S."/>
            <person name="Peters L."/>
            <person name="Kyrpides N."/>
            <person name="Mavromatis K."/>
            <person name="Ivanova N."/>
            <person name="Ovchinnikova G."/>
            <person name="Zhang X."/>
            <person name="Misra M."/>
            <person name="Detter J.C."/>
            <person name="Tapia R."/>
            <person name="Han C."/>
            <person name="Land M."/>
            <person name="Hauser L."/>
            <person name="Markowitz V."/>
            <person name="Cheng J.-F."/>
            <person name="Hugenholtz P."/>
            <person name="Woyke T."/>
            <person name="Wu D."/>
            <person name="Tindall B."/>
            <person name="Faehrich R."/>
            <person name="Brambilla E."/>
            <person name="Klenk H.-P."/>
            <person name="Eisen J.A."/>
        </authorList>
    </citation>
    <scope>NUCLEOTIDE SEQUENCE [LARGE SCALE GENOMIC DNA]</scope>
    <source>
        <strain evidence="2">ATCC 29530 / DSM 19594 / LMG 11500 / NCIMB 11436 / LSU 4</strain>
    </source>
</reference>
<gene>
    <name evidence="1" type="ordered locus">Runsl_0331</name>
</gene>
<evidence type="ECO:0000313" key="1">
    <source>
        <dbReference type="EMBL" id="AEI46783.1"/>
    </source>
</evidence>
<proteinExistence type="predicted"/>
<dbReference type="KEGG" id="rsi:Runsl_0331"/>
<accession>A0A7U4E451</accession>